<reference evidence="1" key="1">
    <citation type="journal article" date="2022" name="Int. J. Mol. Sci.">
        <title>Draft Genome of Tanacetum Coccineum: Genomic Comparison of Closely Related Tanacetum-Family Plants.</title>
        <authorList>
            <person name="Yamashiro T."/>
            <person name="Shiraishi A."/>
            <person name="Nakayama K."/>
            <person name="Satake H."/>
        </authorList>
    </citation>
    <scope>NUCLEOTIDE SEQUENCE</scope>
</reference>
<comment type="caution">
    <text evidence="1">The sequence shown here is derived from an EMBL/GenBank/DDBJ whole genome shotgun (WGS) entry which is preliminary data.</text>
</comment>
<evidence type="ECO:0000313" key="2">
    <source>
        <dbReference type="Proteomes" id="UP001151760"/>
    </source>
</evidence>
<proteinExistence type="predicted"/>
<sequence length="73" mass="8014">MALIPIVEQSNNIHGKRKRDSHIKQPDWDTQESITVHMVEGVVEHVVADGLVQDQIIDKVVVAEEGVAVSSST</sequence>
<reference evidence="1" key="2">
    <citation type="submission" date="2022-01" db="EMBL/GenBank/DDBJ databases">
        <authorList>
            <person name="Yamashiro T."/>
            <person name="Shiraishi A."/>
            <person name="Satake H."/>
            <person name="Nakayama K."/>
        </authorList>
    </citation>
    <scope>NUCLEOTIDE SEQUENCE</scope>
</reference>
<evidence type="ECO:0000313" key="1">
    <source>
        <dbReference type="EMBL" id="GJT87974.1"/>
    </source>
</evidence>
<organism evidence="1 2">
    <name type="scientific">Tanacetum coccineum</name>
    <dbReference type="NCBI Taxonomy" id="301880"/>
    <lineage>
        <taxon>Eukaryota</taxon>
        <taxon>Viridiplantae</taxon>
        <taxon>Streptophyta</taxon>
        <taxon>Embryophyta</taxon>
        <taxon>Tracheophyta</taxon>
        <taxon>Spermatophyta</taxon>
        <taxon>Magnoliopsida</taxon>
        <taxon>eudicotyledons</taxon>
        <taxon>Gunneridae</taxon>
        <taxon>Pentapetalae</taxon>
        <taxon>asterids</taxon>
        <taxon>campanulids</taxon>
        <taxon>Asterales</taxon>
        <taxon>Asteraceae</taxon>
        <taxon>Asteroideae</taxon>
        <taxon>Anthemideae</taxon>
        <taxon>Anthemidinae</taxon>
        <taxon>Tanacetum</taxon>
    </lineage>
</organism>
<gene>
    <name evidence="1" type="ORF">Tco_1069691</name>
</gene>
<accession>A0ABQ5HKN7</accession>
<name>A0ABQ5HKN7_9ASTR</name>
<dbReference type="Proteomes" id="UP001151760">
    <property type="component" value="Unassembled WGS sequence"/>
</dbReference>
<protein>
    <submittedName>
        <fullName evidence="1">Uncharacterized protein</fullName>
    </submittedName>
</protein>
<dbReference type="EMBL" id="BQNB010019686">
    <property type="protein sequence ID" value="GJT87974.1"/>
    <property type="molecule type" value="Genomic_DNA"/>
</dbReference>
<keyword evidence="2" id="KW-1185">Reference proteome</keyword>